<evidence type="ECO:0000313" key="4">
    <source>
        <dbReference type="Proteomes" id="UP000297668"/>
    </source>
</evidence>
<keyword evidence="1" id="KW-0238">DNA-binding</keyword>
<sequence>MFPRGLDVKGKKRKGKGKRPQSFVGLEALLVFPDHGDYVATLDLMRRFSAAFRFAYNRLLEGEKREDLKKEDGPLCTLFRLNTRYADDAILKAKALLTSQVELGENPRKVVFGGRKLLADLARLKRSNHPLYERKKAEWREKRKGTLYARGDKSKEGNPHLRLVVQDGSLFGAPTPQMNLWLRVNLGDRYAWALVKTSHPRLQALLSRVYAHEPYNVELSLREGRVYALFSWEEELPPISLTQEGGVLALDVNADPYGLALAVVNPDGSLRRHLTLSLEEVDRAKNRGAKEIALWRMAHQIVSLAQEERVAIATERLKHLPKGRRGDGSGRRFRRQAHRFAYRSLLGKVHALARKKGIQSLEVNPQDTSTIGMLKYAPLLSLSKDVAAAYVIGRRALGFREEIPKPLKALLQDPSFHDRTRRFYEGRIAQLKERHREEKNPYLRRRLRRELAQMKRALATLPSLQGEPGGPAGSTAGRNPQGIHAWRALRVGLFLPLLGRKVPRDLSPLKPILLGSWEGWKGGLDPHPGGGSAATDAHLRVGVGSGG</sequence>
<reference evidence="3 4" key="1">
    <citation type="submission" date="2019-03" db="EMBL/GenBank/DDBJ databases">
        <title>Thermus tengchongensis species for the arsenic transformation mechanism.</title>
        <authorList>
            <person name="Yuan G.C."/>
        </authorList>
    </citation>
    <scope>NUCLEOTIDE SEQUENCE [LARGE SCALE GENOMIC DNA]</scope>
    <source>
        <strain evidence="3 4">15W</strain>
    </source>
</reference>
<dbReference type="EMBL" id="SJZF01000021">
    <property type="protein sequence ID" value="TFU25459.1"/>
    <property type="molecule type" value="Genomic_DNA"/>
</dbReference>
<dbReference type="AlphaFoldDB" id="A0A4Y9FAA4"/>
<dbReference type="GO" id="GO:0003677">
    <property type="term" value="F:DNA binding"/>
    <property type="evidence" value="ECO:0007669"/>
    <property type="project" value="UniProtKB-KW"/>
</dbReference>
<evidence type="ECO:0000256" key="2">
    <source>
        <dbReference type="SAM" id="MobiDB-lite"/>
    </source>
</evidence>
<proteinExistence type="predicted"/>
<feature type="region of interest" description="Disordered" evidence="2">
    <location>
        <begin position="460"/>
        <end position="479"/>
    </location>
</feature>
<evidence type="ECO:0000313" key="3">
    <source>
        <dbReference type="EMBL" id="TFU25459.1"/>
    </source>
</evidence>
<accession>A0A4Y9FAA4</accession>
<dbReference type="InterPro" id="IPR010095">
    <property type="entry name" value="Cas12f1-like_TNB"/>
</dbReference>
<organism evidence="3 4">
    <name type="scientific">Thermus tengchongensis</name>
    <dbReference type="NCBI Taxonomy" id="1214928"/>
    <lineage>
        <taxon>Bacteria</taxon>
        <taxon>Thermotogati</taxon>
        <taxon>Deinococcota</taxon>
        <taxon>Deinococci</taxon>
        <taxon>Thermales</taxon>
        <taxon>Thermaceae</taxon>
        <taxon>Thermus</taxon>
    </lineage>
</organism>
<feature type="region of interest" description="Disordered" evidence="2">
    <location>
        <begin position="528"/>
        <end position="547"/>
    </location>
</feature>
<dbReference type="NCBIfam" id="TIGR01766">
    <property type="entry name" value="IS200/IS605 family accessory protein TnpB-like domain"/>
    <property type="match status" value="1"/>
</dbReference>
<gene>
    <name evidence="3" type="ORF">E0687_10655</name>
</gene>
<name>A0A4Y9FAA4_9DEIN</name>
<evidence type="ECO:0000256" key="1">
    <source>
        <dbReference type="ARBA" id="ARBA00023125"/>
    </source>
</evidence>
<comment type="caution">
    <text evidence="3">The sequence shown here is derived from an EMBL/GenBank/DDBJ whole genome shotgun (WGS) entry which is preliminary data.</text>
</comment>
<protein>
    <submittedName>
        <fullName evidence="3">Transposase</fullName>
    </submittedName>
</protein>
<dbReference type="RefSeq" id="WP_135260813.1">
    <property type="nucleotide sequence ID" value="NZ_SJZF01000021.1"/>
</dbReference>
<dbReference type="Proteomes" id="UP000297668">
    <property type="component" value="Unassembled WGS sequence"/>
</dbReference>